<keyword evidence="4 5" id="KW-0720">Serine protease</keyword>
<dbReference type="SUPFAM" id="SSF50156">
    <property type="entry name" value="PDZ domain-like"/>
    <property type="match status" value="1"/>
</dbReference>
<dbReference type="GO" id="GO:0006508">
    <property type="term" value="P:proteolysis"/>
    <property type="evidence" value="ECO:0007669"/>
    <property type="project" value="UniProtKB-KW"/>
</dbReference>
<dbReference type="CDD" id="cd06782">
    <property type="entry name" value="cpPDZ_CPP-like"/>
    <property type="match status" value="1"/>
</dbReference>
<dbReference type="InterPro" id="IPR001478">
    <property type="entry name" value="PDZ"/>
</dbReference>
<dbReference type="EMBL" id="BMJQ01000014">
    <property type="protein sequence ID" value="GGF36697.1"/>
    <property type="molecule type" value="Genomic_DNA"/>
</dbReference>
<dbReference type="InterPro" id="IPR004447">
    <property type="entry name" value="Peptidase_S41A"/>
</dbReference>
<dbReference type="PANTHER" id="PTHR32060:SF30">
    <property type="entry name" value="CARBOXY-TERMINAL PROCESSING PROTEASE CTPA"/>
    <property type="match status" value="1"/>
</dbReference>
<dbReference type="Gene3D" id="3.90.226.10">
    <property type="entry name" value="2-enoyl-CoA Hydratase, Chain A, domain 1"/>
    <property type="match status" value="1"/>
</dbReference>
<dbReference type="SMART" id="SM00228">
    <property type="entry name" value="PDZ"/>
    <property type="match status" value="1"/>
</dbReference>
<reference evidence="7" key="1">
    <citation type="journal article" date="2014" name="Int. J. Syst. Evol. Microbiol.">
        <title>Complete genome sequence of Corynebacterium casei LMG S-19264T (=DSM 44701T), isolated from a smear-ripened cheese.</title>
        <authorList>
            <consortium name="US DOE Joint Genome Institute (JGI-PGF)"/>
            <person name="Walter F."/>
            <person name="Albersmeier A."/>
            <person name="Kalinowski J."/>
            <person name="Ruckert C."/>
        </authorList>
    </citation>
    <scope>NUCLEOTIDE SEQUENCE</scope>
    <source>
        <strain evidence="7">CGMCC 1.15725</strain>
    </source>
</reference>
<dbReference type="Gene3D" id="3.30.750.44">
    <property type="match status" value="1"/>
</dbReference>
<reference evidence="7" key="2">
    <citation type="submission" date="2020-09" db="EMBL/GenBank/DDBJ databases">
        <authorList>
            <person name="Sun Q."/>
            <person name="Zhou Y."/>
        </authorList>
    </citation>
    <scope>NUCLEOTIDE SEQUENCE</scope>
    <source>
        <strain evidence="7">CGMCC 1.15725</strain>
    </source>
</reference>
<keyword evidence="3 5" id="KW-0378">Hydrolase</keyword>
<keyword evidence="8" id="KW-1185">Reference proteome</keyword>
<sequence length="549" mass="58671">MGDALETSALGSKRSGCIEVGRRSLGGVLLLLSLMSACASSLDNRATRPDRLGHDSAETLFAEAFHEIHQYYLQPISSETLAMAGLARLDQDDRSFTVAEIGHTVVFFDKDTAIEHVPAPAPDDADGWAEVVATALVDGRSHAPALASASDEQLYQKLFDGILPKLDRFTRYAGADAARDQRASRDGFGGIGITLDYSDGNPRVSTVTPGTPAAREIRVDDRLAAVDNVPVESLTERQVINRLRGEPGSRVIVTLRRPGRGEPIMVSLRRALIVAPTVTVDRDDQVAVFRISSFNSGTVQSLADAIERMRTELGRQWRGVVLDLRGNPGGLLEQATGVAALFIDRGQIVSTRGRDPTATQDFEAHTGDQTHGLPVVVLVNGGSASSAEIVAAALQDHERAVLVGTSSYGKGTVQRVLTLPNQGELTLTWARLYTPAHYVLHEHGVVPVFCTSRAGASETAADPAARLAAIVEHGLHPQGVEAQPRATLADPAWQRLRRDCPVETEDNPLDLRLAKRLLHDPSLYAAALSAPAVALAQQSGGHSDAAPLQ</sequence>
<organism evidence="7 8">
    <name type="scientific">Aliidongia dinghuensis</name>
    <dbReference type="NCBI Taxonomy" id="1867774"/>
    <lineage>
        <taxon>Bacteria</taxon>
        <taxon>Pseudomonadati</taxon>
        <taxon>Pseudomonadota</taxon>
        <taxon>Alphaproteobacteria</taxon>
        <taxon>Rhodospirillales</taxon>
        <taxon>Dongiaceae</taxon>
        <taxon>Aliidongia</taxon>
    </lineage>
</organism>
<dbReference type="SUPFAM" id="SSF52096">
    <property type="entry name" value="ClpP/crotonase"/>
    <property type="match status" value="1"/>
</dbReference>
<evidence type="ECO:0000256" key="4">
    <source>
        <dbReference type="ARBA" id="ARBA00022825"/>
    </source>
</evidence>
<evidence type="ECO:0000259" key="6">
    <source>
        <dbReference type="PROSITE" id="PS50106"/>
    </source>
</evidence>
<dbReference type="SMART" id="SM00245">
    <property type="entry name" value="TSPc"/>
    <property type="match status" value="1"/>
</dbReference>
<dbReference type="PANTHER" id="PTHR32060">
    <property type="entry name" value="TAIL-SPECIFIC PROTEASE"/>
    <property type="match status" value="1"/>
</dbReference>
<dbReference type="Pfam" id="PF00595">
    <property type="entry name" value="PDZ"/>
    <property type="match status" value="1"/>
</dbReference>
<accession>A0A8J2YXK3</accession>
<dbReference type="InterPro" id="IPR005151">
    <property type="entry name" value="Tail-specific_protease"/>
</dbReference>
<dbReference type="InterPro" id="IPR029045">
    <property type="entry name" value="ClpP/crotonase-like_dom_sf"/>
</dbReference>
<gene>
    <name evidence="7" type="ORF">GCM10011611_48990</name>
</gene>
<evidence type="ECO:0000256" key="5">
    <source>
        <dbReference type="RuleBase" id="RU004404"/>
    </source>
</evidence>
<dbReference type="GO" id="GO:0030288">
    <property type="term" value="C:outer membrane-bounded periplasmic space"/>
    <property type="evidence" value="ECO:0007669"/>
    <property type="project" value="TreeGrafter"/>
</dbReference>
<dbReference type="Gene3D" id="2.30.42.10">
    <property type="match status" value="1"/>
</dbReference>
<dbReference type="GO" id="GO:0008236">
    <property type="term" value="F:serine-type peptidase activity"/>
    <property type="evidence" value="ECO:0007669"/>
    <property type="project" value="UniProtKB-KW"/>
</dbReference>
<dbReference type="PROSITE" id="PS50106">
    <property type="entry name" value="PDZ"/>
    <property type="match status" value="1"/>
</dbReference>
<evidence type="ECO:0000256" key="3">
    <source>
        <dbReference type="ARBA" id="ARBA00022801"/>
    </source>
</evidence>
<evidence type="ECO:0000313" key="8">
    <source>
        <dbReference type="Proteomes" id="UP000646365"/>
    </source>
</evidence>
<comment type="caution">
    <text evidence="7">The sequence shown here is derived from an EMBL/GenBank/DDBJ whole genome shotgun (WGS) entry which is preliminary data.</text>
</comment>
<dbReference type="CDD" id="cd07560">
    <property type="entry name" value="Peptidase_S41_CPP"/>
    <property type="match status" value="1"/>
</dbReference>
<evidence type="ECO:0000313" key="7">
    <source>
        <dbReference type="EMBL" id="GGF36697.1"/>
    </source>
</evidence>
<keyword evidence="2 5" id="KW-0645">Protease</keyword>
<protein>
    <submittedName>
        <fullName evidence="7">Peptidase S41</fullName>
    </submittedName>
</protein>
<evidence type="ECO:0000256" key="2">
    <source>
        <dbReference type="ARBA" id="ARBA00022670"/>
    </source>
</evidence>
<comment type="similarity">
    <text evidence="1 5">Belongs to the peptidase S41A family.</text>
</comment>
<evidence type="ECO:0000256" key="1">
    <source>
        <dbReference type="ARBA" id="ARBA00009179"/>
    </source>
</evidence>
<dbReference type="InterPro" id="IPR036034">
    <property type="entry name" value="PDZ_sf"/>
</dbReference>
<name>A0A8J2YXK3_9PROT</name>
<dbReference type="GO" id="GO:0004175">
    <property type="term" value="F:endopeptidase activity"/>
    <property type="evidence" value="ECO:0007669"/>
    <property type="project" value="TreeGrafter"/>
</dbReference>
<feature type="domain" description="PDZ" evidence="6">
    <location>
        <begin position="189"/>
        <end position="258"/>
    </location>
</feature>
<dbReference type="AlphaFoldDB" id="A0A8J2YXK3"/>
<dbReference type="Pfam" id="PF03572">
    <property type="entry name" value="Peptidase_S41"/>
    <property type="match status" value="1"/>
</dbReference>
<dbReference type="Proteomes" id="UP000646365">
    <property type="component" value="Unassembled WGS sequence"/>
</dbReference>
<dbReference type="GO" id="GO:0007165">
    <property type="term" value="P:signal transduction"/>
    <property type="evidence" value="ECO:0007669"/>
    <property type="project" value="TreeGrafter"/>
</dbReference>
<proteinExistence type="inferred from homology"/>
<dbReference type="NCBIfam" id="TIGR00225">
    <property type="entry name" value="prc"/>
    <property type="match status" value="1"/>
</dbReference>